<proteinExistence type="predicted"/>
<evidence type="ECO:0000256" key="4">
    <source>
        <dbReference type="ARBA" id="ARBA00022553"/>
    </source>
</evidence>
<evidence type="ECO:0000313" key="13">
    <source>
        <dbReference type="Proteomes" id="UP000469424"/>
    </source>
</evidence>
<dbReference type="InterPro" id="IPR050736">
    <property type="entry name" value="Sensor_HK_Regulatory"/>
</dbReference>
<keyword evidence="5" id="KW-0808">Transferase</keyword>
<evidence type="ECO:0000259" key="10">
    <source>
        <dbReference type="PROSITE" id="PS50109"/>
    </source>
</evidence>
<name>A0A6N7XLA3_9FIRM</name>
<dbReference type="EMBL" id="VUNA01000004">
    <property type="protein sequence ID" value="MST70361.1"/>
    <property type="molecule type" value="Genomic_DNA"/>
</dbReference>
<evidence type="ECO:0000256" key="1">
    <source>
        <dbReference type="ARBA" id="ARBA00000085"/>
    </source>
</evidence>
<keyword evidence="8 9" id="KW-0472">Membrane</keyword>
<keyword evidence="9" id="KW-0812">Transmembrane</keyword>
<dbReference type="InterPro" id="IPR005467">
    <property type="entry name" value="His_kinase_dom"/>
</dbReference>
<sequence>MNTTTARKEKNQQNKFDLNSIRTVMLLYFFTFAAVLIMLIWSLQSFFMTHYFEQMKVQETEHTAALLKNEFLQDDGQFKNLALNASASSDIFIRVDTPNGTSVFDNGSYFRPSSIAYDYETSTARDRLEKSNKNSVSLVANDTKKDSRKLIYATYIGDTPSNNILFIVAPLYPVKSTISILRLQLKYISCIALIVAALLALFIARRLSRPIKDITKSAVELSHGNYNVKFNGGMFTETNELARTLNTASYEMQKTDFYQRDLIANVSHDLKTPLTMIKSYAEMINDISGDNPEKRKEHLKVIITEADRLNKLVSDMLSASKIQSNTLELDKEIFDLVAVTEEIVATYKVLNEQNGYHIRLNKCKAAYVYGDKEKIKQVLSNFVSNAIKYCGEDRVVIVEVKRIGKKVRVDVIDHGDGIASDELSHVWERYYRTSANRNRSIEGSGLGLSIVKGILVLHNANYGVKSKVGQGSDFWFEMDTVKKPTDTECKNKTHG</sequence>
<dbReference type="InterPro" id="IPR004358">
    <property type="entry name" value="Sig_transdc_His_kin-like_C"/>
</dbReference>
<comment type="caution">
    <text evidence="12">The sequence shown here is derived from an EMBL/GenBank/DDBJ whole genome shotgun (WGS) entry which is preliminary data.</text>
</comment>
<dbReference type="SMART" id="SM00387">
    <property type="entry name" value="HATPase_c"/>
    <property type="match status" value="1"/>
</dbReference>
<evidence type="ECO:0000256" key="9">
    <source>
        <dbReference type="SAM" id="Phobius"/>
    </source>
</evidence>
<dbReference type="Proteomes" id="UP000469424">
    <property type="component" value="Unassembled WGS sequence"/>
</dbReference>
<dbReference type="SMART" id="SM00388">
    <property type="entry name" value="HisKA"/>
    <property type="match status" value="1"/>
</dbReference>
<dbReference type="Pfam" id="PF02518">
    <property type="entry name" value="HATPase_c"/>
    <property type="match status" value="1"/>
</dbReference>
<dbReference type="FunFam" id="3.30.565.10:FF:000006">
    <property type="entry name" value="Sensor histidine kinase WalK"/>
    <property type="match status" value="1"/>
</dbReference>
<protein>
    <recommendedName>
        <fullName evidence="3">histidine kinase</fullName>
        <ecNumber evidence="3">2.7.13.3</ecNumber>
    </recommendedName>
</protein>
<dbReference type="GO" id="GO:0016020">
    <property type="term" value="C:membrane"/>
    <property type="evidence" value="ECO:0007669"/>
    <property type="project" value="UniProtKB-SubCell"/>
</dbReference>
<dbReference type="EC" id="2.7.13.3" evidence="3"/>
<organism evidence="12 13">
    <name type="scientific">Mogibacterium kristiansenii</name>
    <dbReference type="NCBI Taxonomy" id="2606708"/>
    <lineage>
        <taxon>Bacteria</taxon>
        <taxon>Bacillati</taxon>
        <taxon>Bacillota</taxon>
        <taxon>Clostridia</taxon>
        <taxon>Peptostreptococcales</taxon>
        <taxon>Anaerovoracaceae</taxon>
        <taxon>Mogibacterium</taxon>
    </lineage>
</organism>
<dbReference type="InterPro" id="IPR036097">
    <property type="entry name" value="HisK_dim/P_sf"/>
</dbReference>
<evidence type="ECO:0000256" key="8">
    <source>
        <dbReference type="ARBA" id="ARBA00023136"/>
    </source>
</evidence>
<dbReference type="SUPFAM" id="SSF47384">
    <property type="entry name" value="Homodimeric domain of signal transducing histidine kinase"/>
    <property type="match status" value="1"/>
</dbReference>
<keyword evidence="7" id="KW-0902">Two-component regulatory system</keyword>
<evidence type="ECO:0000313" key="12">
    <source>
        <dbReference type="EMBL" id="MST70361.1"/>
    </source>
</evidence>
<dbReference type="FunFam" id="1.10.287.130:FF:000001">
    <property type="entry name" value="Two-component sensor histidine kinase"/>
    <property type="match status" value="1"/>
</dbReference>
<comment type="subcellular location">
    <subcellularLocation>
        <location evidence="2">Membrane</location>
    </subcellularLocation>
</comment>
<evidence type="ECO:0000256" key="5">
    <source>
        <dbReference type="ARBA" id="ARBA00022679"/>
    </source>
</evidence>
<dbReference type="PRINTS" id="PR00344">
    <property type="entry name" value="BCTRLSENSOR"/>
</dbReference>
<dbReference type="PANTHER" id="PTHR43711:SF1">
    <property type="entry name" value="HISTIDINE KINASE 1"/>
    <property type="match status" value="1"/>
</dbReference>
<dbReference type="Gene3D" id="6.10.340.10">
    <property type="match status" value="1"/>
</dbReference>
<dbReference type="AlphaFoldDB" id="A0A6N7XLA3"/>
<evidence type="ECO:0000256" key="6">
    <source>
        <dbReference type="ARBA" id="ARBA00022777"/>
    </source>
</evidence>
<dbReference type="GO" id="GO:0000155">
    <property type="term" value="F:phosphorelay sensor kinase activity"/>
    <property type="evidence" value="ECO:0007669"/>
    <property type="project" value="InterPro"/>
</dbReference>
<reference evidence="12 13" key="1">
    <citation type="submission" date="2019-08" db="EMBL/GenBank/DDBJ databases">
        <title>In-depth cultivation of the pig gut microbiome towards novel bacterial diversity and tailored functional studies.</title>
        <authorList>
            <person name="Wylensek D."/>
            <person name="Hitch T.C.A."/>
            <person name="Clavel T."/>
        </authorList>
    </citation>
    <scope>NUCLEOTIDE SEQUENCE [LARGE SCALE GENOMIC DNA]</scope>
    <source>
        <strain evidence="12 13">WCA-MUC-591-APC-4B</strain>
    </source>
</reference>
<evidence type="ECO:0000256" key="7">
    <source>
        <dbReference type="ARBA" id="ARBA00023012"/>
    </source>
</evidence>
<feature type="domain" description="Histidine kinase" evidence="10">
    <location>
        <begin position="265"/>
        <end position="482"/>
    </location>
</feature>
<dbReference type="InterPro" id="IPR003594">
    <property type="entry name" value="HATPase_dom"/>
</dbReference>
<feature type="domain" description="HAMP" evidence="11">
    <location>
        <begin position="205"/>
        <end position="257"/>
    </location>
</feature>
<evidence type="ECO:0000256" key="2">
    <source>
        <dbReference type="ARBA" id="ARBA00004370"/>
    </source>
</evidence>
<dbReference type="SUPFAM" id="SSF55874">
    <property type="entry name" value="ATPase domain of HSP90 chaperone/DNA topoisomerase II/histidine kinase"/>
    <property type="match status" value="1"/>
</dbReference>
<feature type="transmembrane region" description="Helical" evidence="9">
    <location>
        <begin position="150"/>
        <end position="172"/>
    </location>
</feature>
<accession>A0A6N7XLA3</accession>
<dbReference type="PROSITE" id="PS50109">
    <property type="entry name" value="HIS_KIN"/>
    <property type="match status" value="1"/>
</dbReference>
<dbReference type="Gene3D" id="1.10.287.130">
    <property type="match status" value="1"/>
</dbReference>
<comment type="catalytic activity">
    <reaction evidence="1">
        <text>ATP + protein L-histidine = ADP + protein N-phospho-L-histidine.</text>
        <dbReference type="EC" id="2.7.13.3"/>
    </reaction>
</comment>
<dbReference type="Gene3D" id="3.30.565.10">
    <property type="entry name" value="Histidine kinase-like ATPase, C-terminal domain"/>
    <property type="match status" value="1"/>
</dbReference>
<evidence type="ECO:0000256" key="3">
    <source>
        <dbReference type="ARBA" id="ARBA00012438"/>
    </source>
</evidence>
<dbReference type="Pfam" id="PF00512">
    <property type="entry name" value="HisKA"/>
    <property type="match status" value="1"/>
</dbReference>
<evidence type="ECO:0000259" key="11">
    <source>
        <dbReference type="PROSITE" id="PS50885"/>
    </source>
</evidence>
<gene>
    <name evidence="12" type="ORF">FYJ65_03235</name>
</gene>
<keyword evidence="4" id="KW-0597">Phosphoprotein</keyword>
<keyword evidence="6 12" id="KW-0418">Kinase</keyword>
<dbReference type="RefSeq" id="WP_154553919.1">
    <property type="nucleotide sequence ID" value="NZ_JBJESO010000025.1"/>
</dbReference>
<dbReference type="PROSITE" id="PS50885">
    <property type="entry name" value="HAMP"/>
    <property type="match status" value="1"/>
</dbReference>
<dbReference type="InterPro" id="IPR003660">
    <property type="entry name" value="HAMP_dom"/>
</dbReference>
<keyword evidence="9" id="KW-1133">Transmembrane helix</keyword>
<dbReference type="CDD" id="cd00082">
    <property type="entry name" value="HisKA"/>
    <property type="match status" value="1"/>
</dbReference>
<keyword evidence="13" id="KW-1185">Reference proteome</keyword>
<dbReference type="InterPro" id="IPR036890">
    <property type="entry name" value="HATPase_C_sf"/>
</dbReference>
<feature type="transmembrane region" description="Helical" evidence="9">
    <location>
        <begin position="25"/>
        <end position="47"/>
    </location>
</feature>
<dbReference type="InterPro" id="IPR003661">
    <property type="entry name" value="HisK_dim/P_dom"/>
</dbReference>
<feature type="transmembrane region" description="Helical" evidence="9">
    <location>
        <begin position="184"/>
        <end position="204"/>
    </location>
</feature>
<dbReference type="PANTHER" id="PTHR43711">
    <property type="entry name" value="TWO-COMPONENT HISTIDINE KINASE"/>
    <property type="match status" value="1"/>
</dbReference>